<evidence type="ECO:0000256" key="3">
    <source>
        <dbReference type="ARBA" id="ARBA00023014"/>
    </source>
</evidence>
<evidence type="ECO:0000313" key="5">
    <source>
        <dbReference type="EMBL" id="SDC10163.1"/>
    </source>
</evidence>
<dbReference type="InterPro" id="IPR053135">
    <property type="entry name" value="AKR2_Oxidoreductase"/>
</dbReference>
<evidence type="ECO:0000313" key="6">
    <source>
        <dbReference type="Proteomes" id="UP000198528"/>
    </source>
</evidence>
<dbReference type="STRING" id="604330.SAMN04489857_1620"/>
<dbReference type="InterPro" id="IPR020471">
    <property type="entry name" value="AKR"/>
</dbReference>
<evidence type="ECO:0000256" key="2">
    <source>
        <dbReference type="ARBA" id="ARBA00023004"/>
    </source>
</evidence>
<keyword evidence="2" id="KW-0408">Iron</keyword>
<dbReference type="RefSeq" id="WP_090845194.1">
    <property type="nucleotide sequence ID" value="NZ_FMZL01000003.1"/>
</dbReference>
<gene>
    <name evidence="5" type="ORF">SAMN04487824_10371</name>
</gene>
<name>A0A1G6IUR3_9ACTN</name>
<dbReference type="PANTHER" id="PTHR43312:SF2">
    <property type="entry name" value="OXIDOREDUCTASE"/>
    <property type="match status" value="1"/>
</dbReference>
<dbReference type="AlphaFoldDB" id="A0A1G6IUR3"/>
<dbReference type="InterPro" id="IPR023210">
    <property type="entry name" value="NADP_OxRdtase_dom"/>
</dbReference>
<reference evidence="6" key="1">
    <citation type="submission" date="2016-10" db="EMBL/GenBank/DDBJ databases">
        <authorList>
            <person name="Varghese N."/>
            <person name="Submissions S."/>
        </authorList>
    </citation>
    <scope>NUCLEOTIDE SEQUENCE [LARGE SCALE GENOMIC DNA]</scope>
    <source>
        <strain evidence="6">DSM 22619</strain>
    </source>
</reference>
<dbReference type="Pfam" id="PF13187">
    <property type="entry name" value="Fer4_9"/>
    <property type="match status" value="1"/>
</dbReference>
<feature type="domain" description="4Fe-4S ferredoxin-type" evidence="4">
    <location>
        <begin position="342"/>
        <end position="370"/>
    </location>
</feature>
<dbReference type="SUPFAM" id="SSF46548">
    <property type="entry name" value="alpha-helical ferredoxin"/>
    <property type="match status" value="1"/>
</dbReference>
<evidence type="ECO:0000256" key="1">
    <source>
        <dbReference type="ARBA" id="ARBA00022723"/>
    </source>
</evidence>
<dbReference type="GO" id="GO:0046872">
    <property type="term" value="F:metal ion binding"/>
    <property type="evidence" value="ECO:0007669"/>
    <property type="project" value="UniProtKB-KW"/>
</dbReference>
<dbReference type="Gene3D" id="3.20.20.100">
    <property type="entry name" value="NADP-dependent oxidoreductase domain"/>
    <property type="match status" value="1"/>
</dbReference>
<dbReference type="InterPro" id="IPR036812">
    <property type="entry name" value="NAD(P)_OxRdtase_dom_sf"/>
</dbReference>
<dbReference type="SUPFAM" id="SSF51430">
    <property type="entry name" value="NAD(P)-linked oxidoreductase"/>
    <property type="match status" value="1"/>
</dbReference>
<dbReference type="PROSITE" id="PS00198">
    <property type="entry name" value="4FE4S_FER_1"/>
    <property type="match status" value="1"/>
</dbReference>
<dbReference type="PRINTS" id="PR00069">
    <property type="entry name" value="ALDKETRDTASE"/>
</dbReference>
<dbReference type="InterPro" id="IPR017900">
    <property type="entry name" value="4Fe4S_Fe_S_CS"/>
</dbReference>
<sequence length="395" mass="44518">MQYRNDRHGEPLSLLGFGCMRFKRAAGPGAAIDYPAAERQIMRAIELGVNYFDTAYIYPGSEELLGRVLQENGVRDRVNIATKLPQYLIRSASAIDRYFDEELRRLRTDHVDYYLMHMLTDVVAWHKLEELGIRDWIARKKAAGQIRNIGFSFHGNTDMFLKVLAAYDWDFCQIQYNYMDEHAQAGREGLLAAAERRIPVIIMEPLRGGKLVDLLPQEAKSLIASEAHGWSPAELALRWLYDQPQVTCVLSGMNSVPMVEENCRVASEAGVGCLTQADQGLIARVKDIVGKSMRIGCTGCGYCMPCPKGVDIPSAFRCWNQMYTEGKSAGRKEYWQVVSLRKEPAFATQCVRCGKCEAHCPQHLPIRNALPQADRDLRPLHYRIAGVVARKFALG</sequence>
<proteinExistence type="predicted"/>
<keyword evidence="1" id="KW-0479">Metal-binding</keyword>
<dbReference type="PROSITE" id="PS51379">
    <property type="entry name" value="4FE4S_FER_2"/>
    <property type="match status" value="1"/>
</dbReference>
<evidence type="ECO:0000259" key="4">
    <source>
        <dbReference type="PROSITE" id="PS51379"/>
    </source>
</evidence>
<dbReference type="EMBL" id="FMZL01000003">
    <property type="protein sequence ID" value="SDC10163.1"/>
    <property type="molecule type" value="Genomic_DNA"/>
</dbReference>
<dbReference type="GO" id="GO:0051536">
    <property type="term" value="F:iron-sulfur cluster binding"/>
    <property type="evidence" value="ECO:0007669"/>
    <property type="project" value="UniProtKB-KW"/>
</dbReference>
<dbReference type="Pfam" id="PF00248">
    <property type="entry name" value="Aldo_ket_red"/>
    <property type="match status" value="1"/>
</dbReference>
<dbReference type="InterPro" id="IPR017896">
    <property type="entry name" value="4Fe4S_Fe-S-bd"/>
</dbReference>
<keyword evidence="6" id="KW-1185">Reference proteome</keyword>
<dbReference type="PANTHER" id="PTHR43312">
    <property type="entry name" value="D-THREO-ALDOSE 1-DEHYDROGENASE"/>
    <property type="match status" value="1"/>
</dbReference>
<dbReference type="GO" id="GO:0016491">
    <property type="term" value="F:oxidoreductase activity"/>
    <property type="evidence" value="ECO:0007669"/>
    <property type="project" value="InterPro"/>
</dbReference>
<organism evidence="5 6">
    <name type="scientific">Parafannyhessea umbonata</name>
    <dbReference type="NCBI Taxonomy" id="604330"/>
    <lineage>
        <taxon>Bacteria</taxon>
        <taxon>Bacillati</taxon>
        <taxon>Actinomycetota</taxon>
        <taxon>Coriobacteriia</taxon>
        <taxon>Coriobacteriales</taxon>
        <taxon>Atopobiaceae</taxon>
        <taxon>Parafannyhessea</taxon>
    </lineage>
</organism>
<accession>A0A1G6IUR3</accession>
<dbReference type="CDD" id="cd19096">
    <property type="entry name" value="AKR_Fe-S_oxidoreductase"/>
    <property type="match status" value="1"/>
</dbReference>
<keyword evidence="3" id="KW-0411">Iron-sulfur</keyword>
<protein>
    <recommendedName>
        <fullName evidence="4">4Fe-4S ferredoxin-type domain-containing protein</fullName>
    </recommendedName>
</protein>
<dbReference type="Proteomes" id="UP000198528">
    <property type="component" value="Unassembled WGS sequence"/>
</dbReference>